<evidence type="ECO:0000256" key="1">
    <source>
        <dbReference type="ARBA" id="ARBA00004752"/>
    </source>
</evidence>
<keyword evidence="3 8" id="KW-0132">Cell division</keyword>
<dbReference type="InterPro" id="IPR005761">
    <property type="entry name" value="UDP-N-AcMur-Glu-dNH2Pim_ligase"/>
</dbReference>
<dbReference type="eggNOG" id="COG0769">
    <property type="taxonomic scope" value="Bacteria"/>
</dbReference>
<dbReference type="InterPro" id="IPR036565">
    <property type="entry name" value="Mur-like_cat_sf"/>
</dbReference>
<dbReference type="GO" id="GO:0009252">
    <property type="term" value="P:peptidoglycan biosynthetic process"/>
    <property type="evidence" value="ECO:0007669"/>
    <property type="project" value="UniProtKB-UniPathway"/>
</dbReference>
<dbReference type="Gene3D" id="3.90.190.20">
    <property type="entry name" value="Mur ligase, C-terminal domain"/>
    <property type="match status" value="1"/>
</dbReference>
<evidence type="ECO:0000259" key="10">
    <source>
        <dbReference type="Pfam" id="PF02875"/>
    </source>
</evidence>
<dbReference type="RefSeq" id="WP_012062833.1">
    <property type="nucleotide sequence ID" value="NC_009633.1"/>
</dbReference>
<name>A6TNM7_ALKMQ</name>
<evidence type="ECO:0000256" key="5">
    <source>
        <dbReference type="ARBA" id="ARBA00022984"/>
    </source>
</evidence>
<evidence type="ECO:0000313" key="12">
    <source>
        <dbReference type="EMBL" id="ABR47795.1"/>
    </source>
</evidence>
<dbReference type="EMBL" id="CP000724">
    <property type="protein sequence ID" value="ABR47795.1"/>
    <property type="molecule type" value="Genomic_DNA"/>
</dbReference>
<evidence type="ECO:0000259" key="9">
    <source>
        <dbReference type="Pfam" id="PF01225"/>
    </source>
</evidence>
<dbReference type="GO" id="GO:0005524">
    <property type="term" value="F:ATP binding"/>
    <property type="evidence" value="ECO:0007669"/>
    <property type="project" value="InterPro"/>
</dbReference>
<dbReference type="PANTHER" id="PTHR23135:SF4">
    <property type="entry name" value="UDP-N-ACETYLMURAMOYL-L-ALANYL-D-GLUTAMATE--2,6-DIAMINOPIMELATE LIGASE MURE HOMOLOG, CHLOROPLASTIC"/>
    <property type="match status" value="1"/>
</dbReference>
<evidence type="ECO:0000256" key="3">
    <source>
        <dbReference type="ARBA" id="ARBA00022618"/>
    </source>
</evidence>
<dbReference type="GO" id="GO:0016881">
    <property type="term" value="F:acid-amino acid ligase activity"/>
    <property type="evidence" value="ECO:0007669"/>
    <property type="project" value="InterPro"/>
</dbReference>
<dbReference type="Pfam" id="PF08245">
    <property type="entry name" value="Mur_ligase_M"/>
    <property type="match status" value="1"/>
</dbReference>
<evidence type="ECO:0000256" key="2">
    <source>
        <dbReference type="ARBA" id="ARBA00005898"/>
    </source>
</evidence>
<dbReference type="Pfam" id="PF01225">
    <property type="entry name" value="Mur_ligase"/>
    <property type="match status" value="1"/>
</dbReference>
<dbReference type="Gene3D" id="3.40.1390.10">
    <property type="entry name" value="MurE/MurF, N-terminal domain"/>
    <property type="match status" value="1"/>
</dbReference>
<comment type="subcellular location">
    <subcellularLocation>
        <location evidence="8">Cytoplasm</location>
    </subcellularLocation>
</comment>
<organism evidence="12 13">
    <name type="scientific">Alkaliphilus metalliredigens (strain QYMF)</name>
    <dbReference type="NCBI Taxonomy" id="293826"/>
    <lineage>
        <taxon>Bacteria</taxon>
        <taxon>Bacillati</taxon>
        <taxon>Bacillota</taxon>
        <taxon>Clostridia</taxon>
        <taxon>Peptostreptococcales</taxon>
        <taxon>Natronincolaceae</taxon>
        <taxon>Alkaliphilus</taxon>
    </lineage>
</organism>
<evidence type="ECO:0000256" key="7">
    <source>
        <dbReference type="ARBA" id="ARBA00023316"/>
    </source>
</evidence>
<keyword evidence="13" id="KW-1185">Reference proteome</keyword>
<dbReference type="GO" id="GO:0071555">
    <property type="term" value="P:cell wall organization"/>
    <property type="evidence" value="ECO:0007669"/>
    <property type="project" value="UniProtKB-KW"/>
</dbReference>
<dbReference type="UniPathway" id="UPA00219"/>
<comment type="pathway">
    <text evidence="1 8">Cell wall biogenesis; peptidoglycan biosynthesis.</text>
</comment>
<dbReference type="InterPro" id="IPR000713">
    <property type="entry name" value="Mur_ligase_N"/>
</dbReference>
<dbReference type="InterPro" id="IPR013221">
    <property type="entry name" value="Mur_ligase_cen"/>
</dbReference>
<gene>
    <name evidence="12" type="ordered locus">Amet_1618</name>
</gene>
<dbReference type="HOGENOM" id="CLU_022291_4_2_9"/>
<feature type="domain" description="Mur ligase N-terminal catalytic" evidence="9">
    <location>
        <begin position="26"/>
        <end position="74"/>
    </location>
</feature>
<dbReference type="InterPro" id="IPR004101">
    <property type="entry name" value="Mur_ligase_C"/>
</dbReference>
<proteinExistence type="inferred from homology"/>
<dbReference type="GO" id="GO:0051301">
    <property type="term" value="P:cell division"/>
    <property type="evidence" value="ECO:0007669"/>
    <property type="project" value="UniProtKB-KW"/>
</dbReference>
<feature type="domain" description="Mur ligase C-terminal" evidence="10">
    <location>
        <begin position="345"/>
        <end position="479"/>
    </location>
</feature>
<dbReference type="InterPro" id="IPR035911">
    <property type="entry name" value="MurE/MurF_N"/>
</dbReference>
<dbReference type="SUPFAM" id="SSF53244">
    <property type="entry name" value="MurD-like peptide ligases, peptide-binding domain"/>
    <property type="match status" value="1"/>
</dbReference>
<protein>
    <submittedName>
        <fullName evidence="12">UDP-N-acetylmuramyl-tripeptide synthetase</fullName>
    </submittedName>
</protein>
<reference evidence="13" key="1">
    <citation type="journal article" date="2016" name="Genome Announc.">
        <title>Complete genome sequence of Alkaliphilus metalliredigens strain QYMF, an alkaliphilic and metal-reducing bacterium isolated from borax-contaminated leachate ponds.</title>
        <authorList>
            <person name="Hwang C."/>
            <person name="Copeland A."/>
            <person name="Lucas S."/>
            <person name="Lapidus A."/>
            <person name="Barry K."/>
            <person name="Detter J.C."/>
            <person name="Glavina Del Rio T."/>
            <person name="Hammon N."/>
            <person name="Israni S."/>
            <person name="Dalin E."/>
            <person name="Tice H."/>
            <person name="Pitluck S."/>
            <person name="Chertkov O."/>
            <person name="Brettin T."/>
            <person name="Bruce D."/>
            <person name="Han C."/>
            <person name="Schmutz J."/>
            <person name="Larimer F."/>
            <person name="Land M.L."/>
            <person name="Hauser L."/>
            <person name="Kyrpides N."/>
            <person name="Mikhailova N."/>
            <person name="Ye Q."/>
            <person name="Zhou J."/>
            <person name="Richardson P."/>
            <person name="Fields M.W."/>
        </authorList>
    </citation>
    <scope>NUCLEOTIDE SEQUENCE [LARGE SCALE GENOMIC DNA]</scope>
    <source>
        <strain evidence="13">QYMF</strain>
    </source>
</reference>
<evidence type="ECO:0000259" key="11">
    <source>
        <dbReference type="Pfam" id="PF08245"/>
    </source>
</evidence>
<dbReference type="NCBIfam" id="TIGR01085">
    <property type="entry name" value="murE"/>
    <property type="match status" value="1"/>
</dbReference>
<evidence type="ECO:0000256" key="4">
    <source>
        <dbReference type="ARBA" id="ARBA00022960"/>
    </source>
</evidence>
<sequence>MQNNITIAIETAKAQGDEKMNIDGVEVQGVTSDSRKVKTGYVFVAIKGAESDGNNYIGEAIQRGAVIIYTEHRITALGVMIKICSNARKTLADLCNAFYDHPSEKIRVIGITGTNGKTTTSHIIYHALKESGVSVGLIGTLDIKINNQTHFTELTTPSAEDIYYYLNKMVQQKVQVVVMEVSSHGLKSERVHGIKFDIAIHTNIERDHLNYHKNMGDYIRSKKKLFDCLSPGKVALLNLDDNHSLELLTGNNGLIVVTYGLNVRATVTASSIDTELNTTFHFCLQRGMTTLAGLEVEPFEYPFSINLLGKHNIYNSLAAITCCLLLDLSCEEIAKNIKSFTGVTRRLEVIYKKGYTVIDDFSHNPASYGAVFESMQNLEYKNLHVINAIRGSRGADINQENADVLKIWYELLGMKTLMITSSKDKTGKLDEVQVEEIGAFFKVLSEGSVNFEYVDHLSDAIETIIPRIEEGDLLLLLGAQGMDKGKEIFLKDIGEEYMKLGNEYKSNDCIQIN</sequence>
<evidence type="ECO:0000256" key="6">
    <source>
        <dbReference type="ARBA" id="ARBA00023306"/>
    </source>
</evidence>
<dbReference type="AlphaFoldDB" id="A6TNM7"/>
<dbReference type="PANTHER" id="PTHR23135">
    <property type="entry name" value="MUR LIGASE FAMILY MEMBER"/>
    <property type="match status" value="1"/>
</dbReference>
<dbReference type="KEGG" id="amt:Amet_1618"/>
<dbReference type="Proteomes" id="UP000001572">
    <property type="component" value="Chromosome"/>
</dbReference>
<feature type="domain" description="Mur ligase central" evidence="11">
    <location>
        <begin position="111"/>
        <end position="322"/>
    </location>
</feature>
<keyword evidence="7 8" id="KW-0961">Cell wall biogenesis/degradation</keyword>
<dbReference type="Pfam" id="PF02875">
    <property type="entry name" value="Mur_ligase_C"/>
    <property type="match status" value="1"/>
</dbReference>
<comment type="similarity">
    <text evidence="2">Belongs to the MurCDEF family. MurE subfamily.</text>
</comment>
<dbReference type="GO" id="GO:0005737">
    <property type="term" value="C:cytoplasm"/>
    <property type="evidence" value="ECO:0007669"/>
    <property type="project" value="UniProtKB-SubCell"/>
</dbReference>
<accession>A6TNM7</accession>
<dbReference type="InterPro" id="IPR036615">
    <property type="entry name" value="Mur_ligase_C_dom_sf"/>
</dbReference>
<dbReference type="SUPFAM" id="SSF63418">
    <property type="entry name" value="MurE/MurF N-terminal domain"/>
    <property type="match status" value="1"/>
</dbReference>
<evidence type="ECO:0000313" key="13">
    <source>
        <dbReference type="Proteomes" id="UP000001572"/>
    </source>
</evidence>
<keyword evidence="6 8" id="KW-0131">Cell cycle</keyword>
<dbReference type="GO" id="GO:0008360">
    <property type="term" value="P:regulation of cell shape"/>
    <property type="evidence" value="ECO:0007669"/>
    <property type="project" value="UniProtKB-KW"/>
</dbReference>
<dbReference type="SUPFAM" id="SSF53623">
    <property type="entry name" value="MurD-like peptide ligases, catalytic domain"/>
    <property type="match status" value="1"/>
</dbReference>
<evidence type="ECO:0000256" key="8">
    <source>
        <dbReference type="RuleBase" id="RU004135"/>
    </source>
</evidence>
<keyword evidence="4 8" id="KW-0133">Cell shape</keyword>
<dbReference type="Gene3D" id="3.40.1190.10">
    <property type="entry name" value="Mur-like, catalytic domain"/>
    <property type="match status" value="1"/>
</dbReference>
<dbReference type="STRING" id="293826.Amet_1618"/>
<keyword evidence="5 8" id="KW-0573">Peptidoglycan synthesis</keyword>